<evidence type="ECO:0000313" key="6">
    <source>
        <dbReference type="Proteomes" id="UP001595868"/>
    </source>
</evidence>
<evidence type="ECO:0000313" key="5">
    <source>
        <dbReference type="EMBL" id="MFC4109073.1"/>
    </source>
</evidence>
<dbReference type="InterPro" id="IPR005025">
    <property type="entry name" value="FMN_Rdtase-like_dom"/>
</dbReference>
<dbReference type="Gene3D" id="3.40.50.360">
    <property type="match status" value="1"/>
</dbReference>
<dbReference type="Pfam" id="PF03358">
    <property type="entry name" value="FMN_red"/>
    <property type="match status" value="1"/>
</dbReference>
<accession>A0ABV8KSL2</accession>
<comment type="caution">
    <text evidence="5">The sequence shown here is derived from an EMBL/GenBank/DDBJ whole genome shotgun (WGS) entry which is preliminary data.</text>
</comment>
<keyword evidence="6" id="KW-1185">Reference proteome</keyword>
<evidence type="ECO:0000256" key="3">
    <source>
        <dbReference type="ARBA" id="ARBA00023002"/>
    </source>
</evidence>
<protein>
    <submittedName>
        <fullName evidence="5">NAD(P)H-dependent oxidoreductase</fullName>
        <ecNumber evidence="5">1.-.-.-</ecNumber>
    </submittedName>
</protein>
<dbReference type="EMBL" id="JBHSBN010000020">
    <property type="protein sequence ID" value="MFC4109073.1"/>
    <property type="molecule type" value="Genomic_DNA"/>
</dbReference>
<gene>
    <name evidence="5" type="ORF">ACFOX0_24480</name>
</gene>
<dbReference type="SUPFAM" id="SSF52218">
    <property type="entry name" value="Flavoproteins"/>
    <property type="match status" value="1"/>
</dbReference>
<name>A0ABV8KSL2_9ACTN</name>
<reference evidence="6" key="1">
    <citation type="journal article" date="2019" name="Int. J. Syst. Evol. Microbiol.">
        <title>The Global Catalogue of Microorganisms (GCM) 10K type strain sequencing project: providing services to taxonomists for standard genome sequencing and annotation.</title>
        <authorList>
            <consortium name="The Broad Institute Genomics Platform"/>
            <consortium name="The Broad Institute Genome Sequencing Center for Infectious Disease"/>
            <person name="Wu L."/>
            <person name="Ma J."/>
        </authorList>
    </citation>
    <scope>NUCLEOTIDE SEQUENCE [LARGE SCALE GENOMIC DNA]</scope>
    <source>
        <strain evidence="6">2902at01</strain>
    </source>
</reference>
<dbReference type="EC" id="1.-.-.-" evidence="5"/>
<dbReference type="Proteomes" id="UP001595868">
    <property type="component" value="Unassembled WGS sequence"/>
</dbReference>
<sequence length="189" mass="19522">MTTASVDVVELIGNPRPGSRTRLLADAIVGELTDRLGWTGGPQGRLRILELAELVGVSFGPRPGRAVAPVDDPFAPVRAARLLVVATPAYKGTYTGLLKIFLDQFGPDDLADTVALPVVVAASPAHADNAARALRDLLAELGAELPVPPLAVLESRLTAATAVAAEWAAEHAGQLAAALGHRPAPARAN</sequence>
<dbReference type="InterPro" id="IPR029039">
    <property type="entry name" value="Flavoprotein-like_sf"/>
</dbReference>
<dbReference type="GO" id="GO:0016491">
    <property type="term" value="F:oxidoreductase activity"/>
    <property type="evidence" value="ECO:0007669"/>
    <property type="project" value="UniProtKB-KW"/>
</dbReference>
<dbReference type="RefSeq" id="WP_377550050.1">
    <property type="nucleotide sequence ID" value="NZ_JBHSBN010000020.1"/>
</dbReference>
<proteinExistence type="predicted"/>
<evidence type="ECO:0000259" key="4">
    <source>
        <dbReference type="Pfam" id="PF03358"/>
    </source>
</evidence>
<organism evidence="5 6">
    <name type="scientific">Micromonospora zhanjiangensis</name>
    <dbReference type="NCBI Taxonomy" id="1522057"/>
    <lineage>
        <taxon>Bacteria</taxon>
        <taxon>Bacillati</taxon>
        <taxon>Actinomycetota</taxon>
        <taxon>Actinomycetes</taxon>
        <taxon>Micromonosporales</taxon>
        <taxon>Micromonosporaceae</taxon>
        <taxon>Micromonospora</taxon>
    </lineage>
</organism>
<feature type="domain" description="NADPH-dependent FMN reductase-like" evidence="4">
    <location>
        <begin position="8"/>
        <end position="143"/>
    </location>
</feature>
<evidence type="ECO:0000256" key="1">
    <source>
        <dbReference type="ARBA" id="ARBA00022630"/>
    </source>
</evidence>
<dbReference type="PANTHER" id="PTHR43408:SF2">
    <property type="entry name" value="FMN REDUCTASE (NADPH)"/>
    <property type="match status" value="1"/>
</dbReference>
<evidence type="ECO:0000256" key="2">
    <source>
        <dbReference type="ARBA" id="ARBA00022643"/>
    </source>
</evidence>
<keyword evidence="2" id="KW-0288">FMN</keyword>
<dbReference type="InterPro" id="IPR051814">
    <property type="entry name" value="NAD(P)H-dep_FMN_reductase"/>
</dbReference>
<keyword evidence="1" id="KW-0285">Flavoprotein</keyword>
<dbReference type="PANTHER" id="PTHR43408">
    <property type="entry name" value="FMN REDUCTASE (NADPH)"/>
    <property type="match status" value="1"/>
</dbReference>
<keyword evidence="3 5" id="KW-0560">Oxidoreductase</keyword>